<gene>
    <name evidence="2" type="ORF">BW247_02245</name>
</gene>
<dbReference type="EMBL" id="CP019434">
    <property type="protein sequence ID" value="APZ42061.1"/>
    <property type="molecule type" value="Genomic_DNA"/>
</dbReference>
<dbReference type="AlphaFoldDB" id="A0A1P8UDW8"/>
<feature type="domain" description="ApeI dehydratase-like" evidence="1">
    <location>
        <begin position="8"/>
        <end position="89"/>
    </location>
</feature>
<protein>
    <recommendedName>
        <fullName evidence="1">ApeI dehydratase-like domain-containing protein</fullName>
    </recommendedName>
</protein>
<reference evidence="2 3" key="1">
    <citation type="submission" date="2017-01" db="EMBL/GenBank/DDBJ databases">
        <title>Draft sequence of Acidihalobacter ferrooxidans strain DSM 14175 (strain V8).</title>
        <authorList>
            <person name="Khaleque H.N."/>
            <person name="Ramsay J.P."/>
            <person name="Murphy R.J.T."/>
            <person name="Kaksonen A.H."/>
            <person name="Boxall N.J."/>
            <person name="Watkin E.L.J."/>
        </authorList>
    </citation>
    <scope>NUCLEOTIDE SEQUENCE [LARGE SCALE GENOMIC DNA]</scope>
    <source>
        <strain evidence="2 3">V8</strain>
    </source>
</reference>
<accession>A0A1P8UDW8</accession>
<dbReference type="RefSeq" id="WP_076835437.1">
    <property type="nucleotide sequence ID" value="NZ_CP019434.1"/>
</dbReference>
<dbReference type="KEGG" id="afy:BW247_02245"/>
<dbReference type="InterPro" id="IPR029069">
    <property type="entry name" value="HotDog_dom_sf"/>
</dbReference>
<dbReference type="Pfam" id="PF22818">
    <property type="entry name" value="ApeI-like"/>
    <property type="match status" value="1"/>
</dbReference>
<dbReference type="InterPro" id="IPR054545">
    <property type="entry name" value="ApeI-like"/>
</dbReference>
<dbReference type="Proteomes" id="UP000243807">
    <property type="component" value="Chromosome"/>
</dbReference>
<evidence type="ECO:0000313" key="2">
    <source>
        <dbReference type="EMBL" id="APZ42061.1"/>
    </source>
</evidence>
<evidence type="ECO:0000313" key="3">
    <source>
        <dbReference type="Proteomes" id="UP000243807"/>
    </source>
</evidence>
<sequence length="101" mass="10733">MSAADRRCAWIVPADHPALAGHFPDDPLLPACVILDWLDACATQAYGSGLHGADVHAKFLRPARPGDRLDALLHPAPHGALDFEVRIGAELAVRGKRGKPA</sequence>
<dbReference type="STRING" id="1765967.BW247_02245"/>
<proteinExistence type="predicted"/>
<keyword evidence="3" id="KW-1185">Reference proteome</keyword>
<name>A0A1P8UDW8_9GAMM</name>
<dbReference type="SUPFAM" id="SSF54637">
    <property type="entry name" value="Thioesterase/thiol ester dehydrase-isomerase"/>
    <property type="match status" value="1"/>
</dbReference>
<organism evidence="2 3">
    <name type="scientific">Acidihalobacter ferrooxydans</name>
    <dbReference type="NCBI Taxonomy" id="1765967"/>
    <lineage>
        <taxon>Bacteria</taxon>
        <taxon>Pseudomonadati</taxon>
        <taxon>Pseudomonadota</taxon>
        <taxon>Gammaproteobacteria</taxon>
        <taxon>Chromatiales</taxon>
        <taxon>Ectothiorhodospiraceae</taxon>
        <taxon>Acidihalobacter</taxon>
    </lineage>
</organism>
<dbReference type="Gene3D" id="3.10.129.10">
    <property type="entry name" value="Hotdog Thioesterase"/>
    <property type="match status" value="1"/>
</dbReference>
<dbReference type="OrthoDB" id="9812842at2"/>
<evidence type="ECO:0000259" key="1">
    <source>
        <dbReference type="Pfam" id="PF22818"/>
    </source>
</evidence>